<comment type="caution">
    <text evidence="3">The sequence shown here is derived from an EMBL/GenBank/DDBJ whole genome shotgun (WGS) entry which is preliminary data.</text>
</comment>
<evidence type="ECO:0000256" key="2">
    <source>
        <dbReference type="SAM" id="SignalP"/>
    </source>
</evidence>
<sequence>MKHTLTLISALALLALPAQAAKLEQWLKLLPKNTVGYFAIKDAPELMTDWEKSGYGKMIADPEFKKWIAPVYKDGEPAWDKEFKEGTGEGLEANLKRIQGSVLLVIAGDSPEDMEDTAGKPFAILMEVGDQQAKWEELLAKDVDEDLTEDKELRKLTKDVAGVPLNVLAVSEEADAKWKQAYAFVDGTLIIGDKPALLEYLISAVKSGNGEVSETVTSHINRHAQLSDGTADITAYVNGETLMKWLEQTLTKTMKSGQSAMPIDPKTIFEALGTKEFQSIGFAVDLNDKESRIDFGLLHPANPTGLLTLFRGTSTDVPLPAFIPADVLSGQVGRQSLEEIYSGLLGIVNKLGPVAMMATMQISQIEQQMGFKIKEDLFGSLGDEIITTSDGEALEQSQVFGIKVKDHAKLVGVLESLKKFVGQGFGAAFEDTEYLGHTISTYKASQAATPGAASTEIGYCLTKDYLLFSTGKQEVLKKVLSRMKEPAGPSIWDSPRTQDLIASLPKNYFGLGVADASKQLLLVVDAMTAVQKQAAGKKKSGGAAKKKGPGKGPKADAAGETEAASDDLTEWFDPAARPSDEMFKKYLGTEASANYNLPEAFHVRMLSKPVQ</sequence>
<feature type="signal peptide" evidence="2">
    <location>
        <begin position="1"/>
        <end position="20"/>
    </location>
</feature>
<accession>A0A512M905</accession>
<dbReference type="EMBL" id="BKAG01000015">
    <property type="protein sequence ID" value="GEP43227.1"/>
    <property type="molecule type" value="Genomic_DNA"/>
</dbReference>
<reference evidence="3 4" key="1">
    <citation type="submission" date="2019-07" db="EMBL/GenBank/DDBJ databases">
        <title>Whole genome shotgun sequence of Brevifollis gellanilyticus NBRC 108608.</title>
        <authorList>
            <person name="Hosoyama A."/>
            <person name="Uohara A."/>
            <person name="Ohji S."/>
            <person name="Ichikawa N."/>
        </authorList>
    </citation>
    <scope>NUCLEOTIDE SEQUENCE [LARGE SCALE GENOMIC DNA]</scope>
    <source>
        <strain evidence="3 4">NBRC 108608</strain>
    </source>
</reference>
<dbReference type="AlphaFoldDB" id="A0A512M905"/>
<feature type="region of interest" description="Disordered" evidence="1">
    <location>
        <begin position="534"/>
        <end position="571"/>
    </location>
</feature>
<evidence type="ECO:0000313" key="4">
    <source>
        <dbReference type="Proteomes" id="UP000321577"/>
    </source>
</evidence>
<protein>
    <recommendedName>
        <fullName evidence="5">DUF3352 domain-containing protein</fullName>
    </recommendedName>
</protein>
<organism evidence="3 4">
    <name type="scientific">Brevifollis gellanilyticus</name>
    <dbReference type="NCBI Taxonomy" id="748831"/>
    <lineage>
        <taxon>Bacteria</taxon>
        <taxon>Pseudomonadati</taxon>
        <taxon>Verrucomicrobiota</taxon>
        <taxon>Verrucomicrobiia</taxon>
        <taxon>Verrucomicrobiales</taxon>
        <taxon>Verrucomicrobiaceae</taxon>
    </lineage>
</organism>
<name>A0A512M905_9BACT</name>
<dbReference type="OrthoDB" id="177752at2"/>
<evidence type="ECO:0008006" key="5">
    <source>
        <dbReference type="Google" id="ProtNLM"/>
    </source>
</evidence>
<gene>
    <name evidence="3" type="ORF">BGE01nite_25180</name>
</gene>
<feature type="chain" id="PRO_5021756662" description="DUF3352 domain-containing protein" evidence="2">
    <location>
        <begin position="21"/>
        <end position="611"/>
    </location>
</feature>
<keyword evidence="2" id="KW-0732">Signal</keyword>
<evidence type="ECO:0000313" key="3">
    <source>
        <dbReference type="EMBL" id="GEP43227.1"/>
    </source>
</evidence>
<dbReference type="RefSeq" id="WP_146850803.1">
    <property type="nucleotide sequence ID" value="NZ_BKAG01000015.1"/>
</dbReference>
<keyword evidence="4" id="KW-1185">Reference proteome</keyword>
<dbReference type="Proteomes" id="UP000321577">
    <property type="component" value="Unassembled WGS sequence"/>
</dbReference>
<proteinExistence type="predicted"/>
<evidence type="ECO:0000256" key="1">
    <source>
        <dbReference type="SAM" id="MobiDB-lite"/>
    </source>
</evidence>
<feature type="compositionally biased region" description="Basic residues" evidence="1">
    <location>
        <begin position="535"/>
        <end position="549"/>
    </location>
</feature>